<dbReference type="AlphaFoldDB" id="W4F1V5"/>
<protein>
    <submittedName>
        <fullName evidence="1">Uncharacterized protein</fullName>
    </submittedName>
</protein>
<dbReference type="RefSeq" id="WP_038181832.1">
    <property type="nucleotide sequence ID" value="NZ_ASQA01000013.1"/>
</dbReference>
<name>W4F1V5_9BACL</name>
<dbReference type="Proteomes" id="UP000019062">
    <property type="component" value="Unassembled WGS sequence"/>
</dbReference>
<evidence type="ECO:0000313" key="1">
    <source>
        <dbReference type="EMBL" id="ETT86439.1"/>
    </source>
</evidence>
<organism evidence="1 2">
    <name type="scientific">Viridibacillus arenosi FSL R5-213</name>
    <dbReference type="NCBI Taxonomy" id="1227360"/>
    <lineage>
        <taxon>Bacteria</taxon>
        <taxon>Bacillati</taxon>
        <taxon>Bacillota</taxon>
        <taxon>Bacilli</taxon>
        <taxon>Bacillales</taxon>
        <taxon>Caryophanaceae</taxon>
        <taxon>Viridibacillus</taxon>
    </lineage>
</organism>
<sequence>MEKVHEKLKELDSGEEGIVVYSQFIQRMILSINSDLSVSLASSSKLIPLLKEGCLLFQRGTSFLKHSLSIKAFNMNTRYPNVGFLFTHVDRYFLICHYVEPIFENGTQCL</sequence>
<evidence type="ECO:0000313" key="2">
    <source>
        <dbReference type="Proteomes" id="UP000019062"/>
    </source>
</evidence>
<reference evidence="1 2" key="1">
    <citation type="journal article" date="2014" name="BMC Genomics">
        <title>Genomic comparison of sporeforming bacilli isolated from milk.</title>
        <authorList>
            <person name="Moreno Switt A.I."/>
            <person name="Andrus A.D."/>
            <person name="Ranieri M.L."/>
            <person name="Orsi R.H."/>
            <person name="Ivy R."/>
            <person name="den Bakker H.C."/>
            <person name="Martin N.H."/>
            <person name="Wiedmann M."/>
            <person name="Boor K.J."/>
        </authorList>
    </citation>
    <scope>NUCLEOTIDE SEQUENCE [LARGE SCALE GENOMIC DNA]</scope>
    <source>
        <strain evidence="1 2">FSL R5-213</strain>
    </source>
</reference>
<accession>W4F1V5</accession>
<gene>
    <name evidence="1" type="ORF">C176_06992</name>
</gene>
<dbReference type="EMBL" id="ASQA01000013">
    <property type="protein sequence ID" value="ETT86439.1"/>
    <property type="molecule type" value="Genomic_DNA"/>
</dbReference>
<proteinExistence type="predicted"/>
<comment type="caution">
    <text evidence="1">The sequence shown here is derived from an EMBL/GenBank/DDBJ whole genome shotgun (WGS) entry which is preliminary data.</text>
</comment>
<keyword evidence="2" id="KW-1185">Reference proteome</keyword>